<reference evidence="4" key="1">
    <citation type="submission" date="2016-10" db="EMBL/GenBank/DDBJ databases">
        <authorList>
            <person name="Varghese N."/>
            <person name="Submissions S."/>
        </authorList>
    </citation>
    <scope>NUCLEOTIDE SEQUENCE [LARGE SCALE GENOMIC DNA]</scope>
    <source>
        <strain evidence="4">DSM 19110</strain>
    </source>
</reference>
<name>A0A1G9K8D4_9SPHI</name>
<dbReference type="AlphaFoldDB" id="A0A1G9K8D4"/>
<dbReference type="SUPFAM" id="SSF52833">
    <property type="entry name" value="Thioredoxin-like"/>
    <property type="match status" value="1"/>
</dbReference>
<dbReference type="RefSeq" id="WP_074604915.1">
    <property type="nucleotide sequence ID" value="NZ_FNGY01000001.1"/>
</dbReference>
<feature type="chain" id="PRO_5010248828" evidence="1">
    <location>
        <begin position="26"/>
        <end position="258"/>
    </location>
</feature>
<dbReference type="Pfam" id="PF00578">
    <property type="entry name" value="AhpC-TSA"/>
    <property type="match status" value="1"/>
</dbReference>
<dbReference type="GO" id="GO:0016491">
    <property type="term" value="F:oxidoreductase activity"/>
    <property type="evidence" value="ECO:0007669"/>
    <property type="project" value="InterPro"/>
</dbReference>
<dbReference type="InterPro" id="IPR050553">
    <property type="entry name" value="Thioredoxin_ResA/DsbE_sf"/>
</dbReference>
<dbReference type="PANTHER" id="PTHR42852:SF13">
    <property type="entry name" value="PROTEIN DIPZ"/>
    <property type="match status" value="1"/>
</dbReference>
<evidence type="ECO:0000259" key="2">
    <source>
        <dbReference type="PROSITE" id="PS51352"/>
    </source>
</evidence>
<keyword evidence="1" id="KW-0732">Signal</keyword>
<dbReference type="EMBL" id="FNGY01000001">
    <property type="protein sequence ID" value="SDL45695.1"/>
    <property type="molecule type" value="Genomic_DNA"/>
</dbReference>
<dbReference type="Gene3D" id="3.40.30.10">
    <property type="entry name" value="Glutaredoxin"/>
    <property type="match status" value="1"/>
</dbReference>
<evidence type="ECO:0000313" key="4">
    <source>
        <dbReference type="Proteomes" id="UP000183200"/>
    </source>
</evidence>
<dbReference type="Proteomes" id="UP000183200">
    <property type="component" value="Unassembled WGS sequence"/>
</dbReference>
<dbReference type="CDD" id="cd02966">
    <property type="entry name" value="TlpA_like_family"/>
    <property type="match status" value="1"/>
</dbReference>
<accession>A0A1G9K8D4</accession>
<feature type="signal peptide" evidence="1">
    <location>
        <begin position="1"/>
        <end position="25"/>
    </location>
</feature>
<dbReference type="InterPro" id="IPR036249">
    <property type="entry name" value="Thioredoxin-like_sf"/>
</dbReference>
<evidence type="ECO:0000313" key="3">
    <source>
        <dbReference type="EMBL" id="SDL45695.1"/>
    </source>
</evidence>
<gene>
    <name evidence="3" type="ORF">SAMN05421820_101493</name>
</gene>
<keyword evidence="4" id="KW-1185">Reference proteome</keyword>
<dbReference type="PANTHER" id="PTHR42852">
    <property type="entry name" value="THIOL:DISULFIDE INTERCHANGE PROTEIN DSBE"/>
    <property type="match status" value="1"/>
</dbReference>
<dbReference type="PROSITE" id="PS51352">
    <property type="entry name" value="THIOREDOXIN_2"/>
    <property type="match status" value="1"/>
</dbReference>
<sequence>MNRNIAFKLLLLLLCCSSCTNGQSAKQETAMVAPSAILKDMDSWGAYRHKYLLLSRNFIAYDENHKPIDRGLFLKKVSEGKYLPLRVNAGTNSLVFRLFPFPQKTDLVLKSVIKEVGKLYFNYYTWEGKKFPDFSFKDLDGKTYSNKIVKGKIVVLKCWYISCIPCVQEMPELNNLVAEQKDRKDILFIGLAFDQAKALSAFLKKVKFVYHVVPNQKPFLLEKLKVFSYPTHIIIDKNGFVIKAVGDVGDLKSVLHDL</sequence>
<organism evidence="3 4">
    <name type="scientific">Pedobacter steynii</name>
    <dbReference type="NCBI Taxonomy" id="430522"/>
    <lineage>
        <taxon>Bacteria</taxon>
        <taxon>Pseudomonadati</taxon>
        <taxon>Bacteroidota</taxon>
        <taxon>Sphingobacteriia</taxon>
        <taxon>Sphingobacteriales</taxon>
        <taxon>Sphingobacteriaceae</taxon>
        <taxon>Pedobacter</taxon>
    </lineage>
</organism>
<dbReference type="GO" id="GO:0016209">
    <property type="term" value="F:antioxidant activity"/>
    <property type="evidence" value="ECO:0007669"/>
    <property type="project" value="InterPro"/>
</dbReference>
<proteinExistence type="predicted"/>
<protein>
    <submittedName>
        <fullName evidence="3">Peroxiredoxin</fullName>
    </submittedName>
</protein>
<feature type="domain" description="Thioredoxin" evidence="2">
    <location>
        <begin position="125"/>
        <end position="258"/>
    </location>
</feature>
<dbReference type="InterPro" id="IPR000866">
    <property type="entry name" value="AhpC/TSA"/>
</dbReference>
<dbReference type="OrthoDB" id="9815205at2"/>
<dbReference type="InterPro" id="IPR013766">
    <property type="entry name" value="Thioredoxin_domain"/>
</dbReference>
<evidence type="ECO:0000256" key="1">
    <source>
        <dbReference type="SAM" id="SignalP"/>
    </source>
</evidence>